<evidence type="ECO:0000256" key="1">
    <source>
        <dbReference type="SAM" id="MobiDB-lite"/>
    </source>
</evidence>
<protein>
    <submittedName>
        <fullName evidence="2">Uncharacterized protein</fullName>
    </submittedName>
</protein>
<evidence type="ECO:0000313" key="2">
    <source>
        <dbReference type="EMBL" id="NMR72606.1"/>
    </source>
</evidence>
<dbReference type="Proteomes" id="UP000565155">
    <property type="component" value="Unassembled WGS sequence"/>
</dbReference>
<feature type="compositionally biased region" description="Basic and acidic residues" evidence="1">
    <location>
        <begin position="98"/>
        <end position="107"/>
    </location>
</feature>
<proteinExistence type="predicted"/>
<feature type="region of interest" description="Disordered" evidence="1">
    <location>
        <begin position="98"/>
        <end position="123"/>
    </location>
</feature>
<evidence type="ECO:0000313" key="3">
    <source>
        <dbReference type="Proteomes" id="UP000565155"/>
    </source>
</evidence>
<dbReference type="RefSeq" id="WP_169628381.1">
    <property type="nucleotide sequence ID" value="NZ_JABCMA010000002.1"/>
</dbReference>
<accession>A0A7Y0QXW9</accession>
<comment type="caution">
    <text evidence="2">The sequence shown here is derived from an EMBL/GenBank/DDBJ whole genome shotgun (WGS) entry which is preliminary data.</text>
</comment>
<gene>
    <name evidence="2" type="ORF">HKB35_03110</name>
</gene>
<dbReference type="EMBL" id="JABCMA010000002">
    <property type="protein sequence ID" value="NMR72606.1"/>
    <property type="molecule type" value="Genomic_DNA"/>
</dbReference>
<organism evidence="2 3">
    <name type="scientific">Vibrio alginolyticus</name>
    <dbReference type="NCBI Taxonomy" id="663"/>
    <lineage>
        <taxon>Bacteria</taxon>
        <taxon>Pseudomonadati</taxon>
        <taxon>Pseudomonadota</taxon>
        <taxon>Gammaproteobacteria</taxon>
        <taxon>Vibrionales</taxon>
        <taxon>Vibrionaceae</taxon>
        <taxon>Vibrio</taxon>
    </lineage>
</organism>
<sequence>MQLSPSFAKTMVDRSLSIESKVTSIKNMIEDYYNQSNFKVLDYQDNSPTDIRVRFRAPDGHIVAASVPLSFGSGSIGEDEEDNSDDFASLQEAIRKANEEYRSRSSDEFTLPPQEGDVDVGKQ</sequence>
<reference evidence="2 3" key="1">
    <citation type="submission" date="2020-04" db="EMBL/GenBank/DDBJ databases">
        <title>Whole-genome sequencing of Vibrio spp. from China reveals different genetic environments of blaCTX-M-14 among diverse lineages.</title>
        <authorList>
            <person name="Zheng Z."/>
            <person name="Ye L."/>
            <person name="Chen S."/>
        </authorList>
    </citation>
    <scope>NUCLEOTIDE SEQUENCE [LARGE SCALE GENOMIC DNA]</scope>
    <source>
        <strain evidence="2 3">Vb1636</strain>
    </source>
</reference>
<dbReference type="AlphaFoldDB" id="A0A7Y0QXW9"/>
<name>A0A7Y0QXW9_VIBAL</name>